<organism evidence="1 2">
    <name type="scientific">Castellaniella hirudinis</name>
    <dbReference type="NCBI Taxonomy" id="1144617"/>
    <lineage>
        <taxon>Bacteria</taxon>
        <taxon>Pseudomonadati</taxon>
        <taxon>Pseudomonadota</taxon>
        <taxon>Betaproteobacteria</taxon>
        <taxon>Burkholderiales</taxon>
        <taxon>Alcaligenaceae</taxon>
        <taxon>Castellaniella</taxon>
    </lineage>
</organism>
<proteinExistence type="predicted"/>
<dbReference type="RefSeq" id="WP_376811563.1">
    <property type="nucleotide sequence ID" value="NZ_JBHSDY010000002.1"/>
</dbReference>
<comment type="caution">
    <text evidence="1">The sequence shown here is derived from an EMBL/GenBank/DDBJ whole genome shotgun (WGS) entry which is preliminary data.</text>
</comment>
<gene>
    <name evidence="1" type="ORF">ACFO0J_02945</name>
</gene>
<accession>A0ABV8RX81</accession>
<protein>
    <submittedName>
        <fullName evidence="1">Uncharacterized protein</fullName>
    </submittedName>
</protein>
<evidence type="ECO:0000313" key="2">
    <source>
        <dbReference type="Proteomes" id="UP001595756"/>
    </source>
</evidence>
<keyword evidence="2" id="KW-1185">Reference proteome</keyword>
<sequence length="314" mass="33992">MNCDRLLDVACEAGPSSRQRLRPLPSALAALLAAGWFAVLPGPAMADSMRVDTPKGVFECESSTATNNLQVLRLDGQELYRQPRGPDDPHETDLLKDGIIDRNLGCPQVTGQRGGYVVLERYLQPPHYGVMGYLLVDFDQDEPTLTDLGASDGAVPSSDDPKKQGLYLNDGGLVLRYTGILPDALAPENQPDDPPPADHAILYSFSLGTLQNLDTCLPLKGVPLFGDMDFLAKATDPARYLPAGFKIGASRTETVAALRRYGTPYDPDDTDGGSVKTAPQLVIPLCGDANGAVMPLFQFEKDRLKAVRFEELEF</sequence>
<reference evidence="2" key="1">
    <citation type="journal article" date="2019" name="Int. J. Syst. Evol. Microbiol.">
        <title>The Global Catalogue of Microorganisms (GCM) 10K type strain sequencing project: providing services to taxonomists for standard genome sequencing and annotation.</title>
        <authorList>
            <consortium name="The Broad Institute Genomics Platform"/>
            <consortium name="The Broad Institute Genome Sequencing Center for Infectious Disease"/>
            <person name="Wu L."/>
            <person name="Ma J."/>
        </authorList>
    </citation>
    <scope>NUCLEOTIDE SEQUENCE [LARGE SCALE GENOMIC DNA]</scope>
    <source>
        <strain evidence="2">CGMCC 1.19029</strain>
    </source>
</reference>
<evidence type="ECO:0000313" key="1">
    <source>
        <dbReference type="EMBL" id="MFC4296996.1"/>
    </source>
</evidence>
<dbReference type="EMBL" id="JBHSDY010000002">
    <property type="protein sequence ID" value="MFC4296996.1"/>
    <property type="molecule type" value="Genomic_DNA"/>
</dbReference>
<dbReference type="Proteomes" id="UP001595756">
    <property type="component" value="Unassembled WGS sequence"/>
</dbReference>
<name>A0ABV8RX81_9BURK</name>